<dbReference type="InterPro" id="IPR034733">
    <property type="entry name" value="AcCoA_carboxyl_beta"/>
</dbReference>
<dbReference type="InterPro" id="IPR029045">
    <property type="entry name" value="ClpP/crotonase-like_dom_sf"/>
</dbReference>
<feature type="domain" description="CoA carboxyltransferase C-terminal" evidence="2">
    <location>
        <begin position="205"/>
        <end position="453"/>
    </location>
</feature>
<dbReference type="GO" id="GO:0004658">
    <property type="term" value="F:propionyl-CoA carboxylase activity"/>
    <property type="evidence" value="ECO:0007669"/>
    <property type="project" value="TreeGrafter"/>
</dbReference>
<dbReference type="EMBL" id="VBOR01000123">
    <property type="protein sequence ID" value="TMQ47180.1"/>
    <property type="molecule type" value="Genomic_DNA"/>
</dbReference>
<dbReference type="InterPro" id="IPR011763">
    <property type="entry name" value="COA_CT_C"/>
</dbReference>
<dbReference type="PROSITE" id="PS50980">
    <property type="entry name" value="COA_CT_NTER"/>
    <property type="match status" value="1"/>
</dbReference>
<dbReference type="AlphaFoldDB" id="A0A538S738"/>
<dbReference type="Proteomes" id="UP000316292">
    <property type="component" value="Unassembled WGS sequence"/>
</dbReference>
<proteinExistence type="predicted"/>
<dbReference type="SUPFAM" id="SSF52096">
    <property type="entry name" value="ClpP/crotonase"/>
    <property type="match status" value="2"/>
</dbReference>
<feature type="non-terminal residue" evidence="3">
    <location>
        <position position="1"/>
    </location>
</feature>
<dbReference type="FunFam" id="3.90.226.10:FF:000017">
    <property type="entry name" value="Propionyl-CoA carboxylase subunit beta 5"/>
    <property type="match status" value="1"/>
</dbReference>
<evidence type="ECO:0000259" key="2">
    <source>
        <dbReference type="PROSITE" id="PS50989"/>
    </source>
</evidence>
<dbReference type="PROSITE" id="PS50989">
    <property type="entry name" value="COA_CT_CTER"/>
    <property type="match status" value="1"/>
</dbReference>
<sequence>HRTTDFGMADRKIPGDGVVSGFGRIDGRLVFLFAQDFTVFGGTLSEPNAKKICNVMDQAMENGAPIIGLNDSGGARIQEGVQSLGGYAEIFLRNTLASGVVPQLSAILGPCAGGAVYSPAITDFVIMVKETSHMFVTGPNVIKEVTKEDVTFEELGGAMTHNTKSGVAHFAVDDDEACLATIRRLLSFLPSNNVDDPPRIASQDPPDRMEPRLNNIVPGESNKAYDMKEIVRLVVDDGDFFEVHEHYAPNLIVGFARLGGAPVGVVGNQPQALAGVLDIKSSTKGARFVRFCDAFNIPLVTFEDVPGFLPGTEQEWGGIIRHGAKLLYAYCEATVPKLTVVVRKAYGGAYDVMSSKHIRGDYNVAWPQAELAVMGAEGAVNIIYRKELEQSKNAAAARAKYVAEYNEKFANPYVAAALGYLDDVIEPQETRPRLIRALFALRNKRQSLPPKKHGLIPL</sequence>
<dbReference type="Gene3D" id="3.90.226.10">
    <property type="entry name" value="2-enoyl-CoA Hydratase, Chain A, domain 1"/>
    <property type="match status" value="2"/>
</dbReference>
<dbReference type="PANTHER" id="PTHR43842:SF2">
    <property type="entry name" value="PROPIONYL-COA CARBOXYLASE BETA CHAIN, MITOCHONDRIAL"/>
    <property type="match status" value="1"/>
</dbReference>
<accession>A0A538S738</accession>
<evidence type="ECO:0000313" key="3">
    <source>
        <dbReference type="EMBL" id="TMQ47180.1"/>
    </source>
</evidence>
<evidence type="ECO:0000259" key="1">
    <source>
        <dbReference type="PROSITE" id="PS50980"/>
    </source>
</evidence>
<name>A0A538S738_UNCEI</name>
<comment type="caution">
    <text evidence="3">The sequence shown here is derived from an EMBL/GenBank/DDBJ whole genome shotgun (WGS) entry which is preliminary data.</text>
</comment>
<feature type="domain" description="CoA carboxyltransferase N-terminal" evidence="1">
    <location>
        <begin position="1"/>
        <end position="201"/>
    </location>
</feature>
<dbReference type="PANTHER" id="PTHR43842">
    <property type="entry name" value="PROPIONYL-COA CARBOXYLASE BETA CHAIN"/>
    <property type="match status" value="1"/>
</dbReference>
<protein>
    <submittedName>
        <fullName evidence="3">Acyl-CoA carboxylase subunit beta</fullName>
    </submittedName>
</protein>
<dbReference type="GO" id="GO:0009317">
    <property type="term" value="C:acetyl-CoA carboxylase complex"/>
    <property type="evidence" value="ECO:0007669"/>
    <property type="project" value="TreeGrafter"/>
</dbReference>
<dbReference type="InterPro" id="IPR011762">
    <property type="entry name" value="COA_CT_N"/>
</dbReference>
<dbReference type="InterPro" id="IPR051047">
    <property type="entry name" value="AccD/PCCB"/>
</dbReference>
<organism evidence="3 4">
    <name type="scientific">Eiseniibacteriota bacterium</name>
    <dbReference type="NCBI Taxonomy" id="2212470"/>
    <lineage>
        <taxon>Bacteria</taxon>
        <taxon>Candidatus Eiseniibacteriota</taxon>
    </lineage>
</organism>
<gene>
    <name evidence="3" type="ORF">E6K71_10655</name>
</gene>
<evidence type="ECO:0000313" key="4">
    <source>
        <dbReference type="Proteomes" id="UP000316292"/>
    </source>
</evidence>
<dbReference type="Pfam" id="PF01039">
    <property type="entry name" value="Carboxyl_trans"/>
    <property type="match status" value="1"/>
</dbReference>
<reference evidence="3 4" key="1">
    <citation type="journal article" date="2019" name="Nat. Microbiol.">
        <title>Mediterranean grassland soil C-N compound turnover is dependent on rainfall and depth, and is mediated by genomically divergent microorganisms.</title>
        <authorList>
            <person name="Diamond S."/>
            <person name="Andeer P.F."/>
            <person name="Li Z."/>
            <person name="Crits-Christoph A."/>
            <person name="Burstein D."/>
            <person name="Anantharaman K."/>
            <person name="Lane K.R."/>
            <person name="Thomas B.C."/>
            <person name="Pan C."/>
            <person name="Northen T.R."/>
            <person name="Banfield J.F."/>
        </authorList>
    </citation>
    <scope>NUCLEOTIDE SEQUENCE [LARGE SCALE GENOMIC DNA]</scope>
    <source>
        <strain evidence="3">WS_1</strain>
    </source>
</reference>